<dbReference type="AlphaFoldDB" id="A0A1F6V9D8"/>
<evidence type="ECO:0000313" key="3">
    <source>
        <dbReference type="Proteomes" id="UP000177370"/>
    </source>
</evidence>
<dbReference type="EMBL" id="MFTP01000002">
    <property type="protein sequence ID" value="OGI66251.1"/>
    <property type="molecule type" value="Genomic_DNA"/>
</dbReference>
<keyword evidence="1" id="KW-0812">Transmembrane</keyword>
<evidence type="ECO:0000256" key="1">
    <source>
        <dbReference type="SAM" id="Phobius"/>
    </source>
</evidence>
<reference evidence="2 3" key="1">
    <citation type="journal article" date="2016" name="Nat. Commun.">
        <title>Thousands of microbial genomes shed light on interconnected biogeochemical processes in an aquifer system.</title>
        <authorList>
            <person name="Anantharaman K."/>
            <person name="Brown C.T."/>
            <person name="Hug L.A."/>
            <person name="Sharon I."/>
            <person name="Castelle C.J."/>
            <person name="Probst A.J."/>
            <person name="Thomas B.C."/>
            <person name="Singh A."/>
            <person name="Wilkins M.J."/>
            <person name="Karaoz U."/>
            <person name="Brodie E.L."/>
            <person name="Williams K.H."/>
            <person name="Hubbard S.S."/>
            <person name="Banfield J.F."/>
        </authorList>
    </citation>
    <scope>NUCLEOTIDE SEQUENCE [LARGE SCALE GENOMIC DNA]</scope>
</reference>
<proteinExistence type="predicted"/>
<dbReference type="Proteomes" id="UP000177370">
    <property type="component" value="Unassembled WGS sequence"/>
</dbReference>
<protein>
    <submittedName>
        <fullName evidence="2">Uncharacterized protein</fullName>
    </submittedName>
</protein>
<sequence length="202" mass="21481">MIKINQKIKNNRGMSYVELIVVLGIFSVLSSVVIYNYGLFQDKIDMKNLSSDIALKVVEAQKSALSGKLNQAASSTWKPAYGLYFDVNTPTQFVYFADLDNSGGCSTPVGCSWPYSVSGEVQEVVNITKGNSLSAVLVTGPGDCSSVTGFSVAFTRPDSVARMGGNVAGCTSEVTYAEITLLSTKGATAKVKLYASGRIQVN</sequence>
<keyword evidence="1" id="KW-0472">Membrane</keyword>
<keyword evidence="1" id="KW-1133">Transmembrane helix</keyword>
<dbReference type="InterPro" id="IPR045584">
    <property type="entry name" value="Pilin-like"/>
</dbReference>
<accession>A0A1F6V9D8</accession>
<dbReference type="SUPFAM" id="SSF54523">
    <property type="entry name" value="Pili subunits"/>
    <property type="match status" value="1"/>
</dbReference>
<feature type="transmembrane region" description="Helical" evidence="1">
    <location>
        <begin position="20"/>
        <end position="40"/>
    </location>
</feature>
<gene>
    <name evidence="2" type="ORF">A2647_00655</name>
</gene>
<name>A0A1F6V9D8_9BACT</name>
<organism evidence="2 3">
    <name type="scientific">Candidatus Nomurabacteria bacterium RIFCSPHIGHO2_01_FULL_40_24b</name>
    <dbReference type="NCBI Taxonomy" id="1801739"/>
    <lineage>
        <taxon>Bacteria</taxon>
        <taxon>Candidatus Nomuraibacteriota</taxon>
    </lineage>
</organism>
<comment type="caution">
    <text evidence="2">The sequence shown here is derived from an EMBL/GenBank/DDBJ whole genome shotgun (WGS) entry which is preliminary data.</text>
</comment>
<evidence type="ECO:0000313" key="2">
    <source>
        <dbReference type="EMBL" id="OGI66251.1"/>
    </source>
</evidence>